<name>A0A840D4I5_9BACE</name>
<comment type="caution">
    <text evidence="1">The sequence shown here is derived from an EMBL/GenBank/DDBJ whole genome shotgun (WGS) entry which is preliminary data.</text>
</comment>
<accession>A0A840D4I5</accession>
<dbReference type="AlphaFoldDB" id="A0A840D4I5"/>
<organism evidence="1 2">
    <name type="scientific">Bacteroides reticulotermitis</name>
    <dbReference type="NCBI Taxonomy" id="1133319"/>
    <lineage>
        <taxon>Bacteria</taxon>
        <taxon>Pseudomonadati</taxon>
        <taxon>Bacteroidota</taxon>
        <taxon>Bacteroidia</taxon>
        <taxon>Bacteroidales</taxon>
        <taxon>Bacteroidaceae</taxon>
        <taxon>Bacteroides</taxon>
    </lineage>
</organism>
<dbReference type="EMBL" id="JACIER010000003">
    <property type="protein sequence ID" value="MBB4043362.1"/>
    <property type="molecule type" value="Genomic_DNA"/>
</dbReference>
<dbReference type="Proteomes" id="UP000560658">
    <property type="component" value="Unassembled WGS sequence"/>
</dbReference>
<evidence type="ECO:0000313" key="2">
    <source>
        <dbReference type="Proteomes" id="UP000560658"/>
    </source>
</evidence>
<evidence type="ECO:0008006" key="3">
    <source>
        <dbReference type="Google" id="ProtNLM"/>
    </source>
</evidence>
<sequence length="72" mass="8143">MIPKSQICIGARIVENDPEEQAPVPYKGKVIAIKETGKGEMGYFVRIRLNDESMKQKRISLCCPDKIMVCFP</sequence>
<protein>
    <recommendedName>
        <fullName evidence="3">KOW domain-containing protein</fullName>
    </recommendedName>
</protein>
<reference evidence="1" key="1">
    <citation type="submission" date="2020-08" db="EMBL/GenBank/DDBJ databases">
        <title>Genomic Encyclopedia of Type Strains, Phase IV (KMG-IV): sequencing the most valuable type-strain genomes for metagenomic binning, comparative biology and taxonomic classification.</title>
        <authorList>
            <person name="Goeker M."/>
        </authorList>
    </citation>
    <scope>NUCLEOTIDE SEQUENCE [LARGE SCALE GENOMIC DNA]</scope>
    <source>
        <strain evidence="1">DSM 105720</strain>
    </source>
</reference>
<gene>
    <name evidence="1" type="ORF">GGR06_001129</name>
</gene>
<dbReference type="RefSeq" id="WP_244436770.1">
    <property type="nucleotide sequence ID" value="NZ_JACIER010000003.1"/>
</dbReference>
<evidence type="ECO:0000313" key="1">
    <source>
        <dbReference type="EMBL" id="MBB4043362.1"/>
    </source>
</evidence>
<keyword evidence="2" id="KW-1185">Reference proteome</keyword>
<proteinExistence type="predicted"/>